<dbReference type="GO" id="GO:0005737">
    <property type="term" value="C:cytoplasm"/>
    <property type="evidence" value="ECO:0007669"/>
    <property type="project" value="TreeGrafter"/>
</dbReference>
<comment type="caution">
    <text evidence="6">The sequence shown here is derived from an EMBL/GenBank/DDBJ whole genome shotgun (WGS) entry which is preliminary data.</text>
</comment>
<keyword evidence="7" id="KW-1185">Reference proteome</keyword>
<reference evidence="6" key="1">
    <citation type="submission" date="2023-07" db="EMBL/GenBank/DDBJ databases">
        <title>Genomic Encyclopedia of Type Strains, Phase IV (KMG-IV): sequencing the most valuable type-strain genomes for metagenomic binning, comparative biology and taxonomic classification.</title>
        <authorList>
            <person name="Goeker M."/>
        </authorList>
    </citation>
    <scope>NUCLEOTIDE SEQUENCE</scope>
    <source>
        <strain evidence="6">DSM 24202</strain>
    </source>
</reference>
<dbReference type="InterPro" id="IPR044516">
    <property type="entry name" value="UXS-like"/>
</dbReference>
<accession>A0AAE4AP24</accession>
<evidence type="ECO:0000256" key="1">
    <source>
        <dbReference type="ARBA" id="ARBA00001911"/>
    </source>
</evidence>
<dbReference type="GO" id="GO:0048040">
    <property type="term" value="F:UDP-glucuronate decarboxylase activity"/>
    <property type="evidence" value="ECO:0007669"/>
    <property type="project" value="TreeGrafter"/>
</dbReference>
<keyword evidence="3" id="KW-0520">NAD</keyword>
<evidence type="ECO:0000256" key="2">
    <source>
        <dbReference type="ARBA" id="ARBA00022793"/>
    </source>
</evidence>
<dbReference type="RefSeq" id="WP_307260266.1">
    <property type="nucleotide sequence ID" value="NZ_JAUSVL010000001.1"/>
</dbReference>
<evidence type="ECO:0000313" key="6">
    <source>
        <dbReference type="EMBL" id="MDQ0288927.1"/>
    </source>
</evidence>
<dbReference type="EC" id="5.1.3.2" evidence="6"/>
<dbReference type="Proteomes" id="UP001238163">
    <property type="component" value="Unassembled WGS sequence"/>
</dbReference>
<dbReference type="PANTHER" id="PTHR43078">
    <property type="entry name" value="UDP-GLUCURONIC ACID DECARBOXYLASE-RELATED"/>
    <property type="match status" value="1"/>
</dbReference>
<sequence length="322" mass="35424">MNILVTGGSGFIGSHLCRLLLSQGHDVLVLDDLSTGRYENLEGLEDGRRLRLIVDSVNNAALVDQCVREVDCVYHLASAVGVRLIIDQPVRTIESIVGGTENVLKSCSRYRRPFLLTSTSEVYGKGSKVPFCEDDDTVMGPTSKRRWSYACAKGLDEFLALAYWVEARLPVVIARLFNTVGPRQTGQYGMVVPAFVRQALRGEPITVFGDGQQSRCFAHVEDVVGALVRLQDSPAARGHVVNIGNNEEISIEGLAKRVKELTASASEIRYIPYAEAYGEGFDDMQRRVPSLERAGALIGYRPARSLDAILRDVIEYEKGVMS</sequence>
<dbReference type="EMBL" id="JAUSVL010000001">
    <property type="protein sequence ID" value="MDQ0288927.1"/>
    <property type="molecule type" value="Genomic_DNA"/>
</dbReference>
<gene>
    <name evidence="6" type="ORF">J3R75_001034</name>
</gene>
<feature type="domain" description="NAD-dependent epimerase/dehydratase" evidence="5">
    <location>
        <begin position="3"/>
        <end position="244"/>
    </location>
</feature>
<dbReference type="Pfam" id="PF01370">
    <property type="entry name" value="Epimerase"/>
    <property type="match status" value="1"/>
</dbReference>
<dbReference type="InterPro" id="IPR036291">
    <property type="entry name" value="NAD(P)-bd_dom_sf"/>
</dbReference>
<dbReference type="Gene3D" id="3.40.50.720">
    <property type="entry name" value="NAD(P)-binding Rossmann-like Domain"/>
    <property type="match status" value="1"/>
</dbReference>
<evidence type="ECO:0000256" key="4">
    <source>
        <dbReference type="ARBA" id="ARBA00023239"/>
    </source>
</evidence>
<keyword evidence="2" id="KW-0210">Decarboxylase</keyword>
<dbReference type="InterPro" id="IPR001509">
    <property type="entry name" value="Epimerase_deHydtase"/>
</dbReference>
<dbReference type="SUPFAM" id="SSF51735">
    <property type="entry name" value="NAD(P)-binding Rossmann-fold domains"/>
    <property type="match status" value="1"/>
</dbReference>
<dbReference type="AlphaFoldDB" id="A0AAE4AP24"/>
<name>A0AAE4AP24_9BACT</name>
<dbReference type="PANTHER" id="PTHR43078:SF6">
    <property type="entry name" value="UDP-GLUCURONIC ACID DECARBOXYLASE 1"/>
    <property type="match status" value="1"/>
</dbReference>
<dbReference type="GO" id="GO:0003978">
    <property type="term" value="F:UDP-glucose 4-epimerase activity"/>
    <property type="evidence" value="ECO:0007669"/>
    <property type="project" value="UniProtKB-EC"/>
</dbReference>
<evidence type="ECO:0000259" key="5">
    <source>
        <dbReference type="Pfam" id="PF01370"/>
    </source>
</evidence>
<evidence type="ECO:0000313" key="7">
    <source>
        <dbReference type="Proteomes" id="UP001238163"/>
    </source>
</evidence>
<keyword evidence="4" id="KW-0456">Lyase</keyword>
<evidence type="ECO:0000256" key="3">
    <source>
        <dbReference type="ARBA" id="ARBA00023027"/>
    </source>
</evidence>
<dbReference type="GO" id="GO:0070403">
    <property type="term" value="F:NAD+ binding"/>
    <property type="evidence" value="ECO:0007669"/>
    <property type="project" value="InterPro"/>
</dbReference>
<dbReference type="GO" id="GO:0042732">
    <property type="term" value="P:D-xylose metabolic process"/>
    <property type="evidence" value="ECO:0007669"/>
    <property type="project" value="InterPro"/>
</dbReference>
<keyword evidence="6" id="KW-0413">Isomerase</keyword>
<comment type="cofactor">
    <cofactor evidence="1">
        <name>NAD(+)</name>
        <dbReference type="ChEBI" id="CHEBI:57540"/>
    </cofactor>
</comment>
<protein>
    <submittedName>
        <fullName evidence="6">UDP-glucose 4-epimerase</fullName>
        <ecNumber evidence="6">5.1.3.2</ecNumber>
    </submittedName>
</protein>
<organism evidence="6 7">
    <name type="scientific">Oligosphaera ethanolica</name>
    <dbReference type="NCBI Taxonomy" id="760260"/>
    <lineage>
        <taxon>Bacteria</taxon>
        <taxon>Pseudomonadati</taxon>
        <taxon>Lentisphaerota</taxon>
        <taxon>Oligosphaeria</taxon>
        <taxon>Oligosphaerales</taxon>
        <taxon>Oligosphaeraceae</taxon>
        <taxon>Oligosphaera</taxon>
    </lineage>
</organism>
<proteinExistence type="predicted"/>